<dbReference type="RefSeq" id="WP_090965757.1">
    <property type="nucleotide sequence ID" value="NZ_FOVG01000004.1"/>
</dbReference>
<dbReference type="InterPro" id="IPR036814">
    <property type="entry name" value="YqcC-like_sf"/>
</dbReference>
<feature type="domain" description="YqcC-like" evidence="2">
    <location>
        <begin position="7"/>
        <end position="103"/>
    </location>
</feature>
<dbReference type="Proteomes" id="UP000198968">
    <property type="component" value="Unassembled WGS sequence"/>
</dbReference>
<dbReference type="GO" id="GO:0044010">
    <property type="term" value="P:single-species biofilm formation"/>
    <property type="evidence" value="ECO:0007669"/>
    <property type="project" value="TreeGrafter"/>
</dbReference>
<dbReference type="PANTHER" id="PTHR39586:SF1">
    <property type="entry name" value="CYTOPLASMIC PROTEIN"/>
    <property type="match status" value="1"/>
</dbReference>
<dbReference type="FunFam" id="1.20.1440.40:FF:000001">
    <property type="entry name" value="DUF446 domain protein"/>
    <property type="match status" value="1"/>
</dbReference>
<name>A0A1I5FTP4_9GAMM</name>
<evidence type="ECO:0000259" key="2">
    <source>
        <dbReference type="Pfam" id="PF04287"/>
    </source>
</evidence>
<dbReference type="Gene3D" id="1.20.1440.40">
    <property type="entry name" value="YqcC-like"/>
    <property type="match status" value="1"/>
</dbReference>
<gene>
    <name evidence="3" type="ORF">SAMN05428971_3407</name>
</gene>
<dbReference type="OrthoDB" id="8794567at2"/>
<reference evidence="4" key="1">
    <citation type="submission" date="2016-10" db="EMBL/GenBank/DDBJ databases">
        <authorList>
            <person name="Varghese N."/>
            <person name="Submissions S."/>
        </authorList>
    </citation>
    <scope>NUCLEOTIDE SEQUENCE [LARGE SCALE GENOMIC DNA]</scope>
    <source>
        <strain evidence="4">OV426</strain>
    </source>
</reference>
<organism evidence="3 4">
    <name type="scientific">Candidatus Pantoea varia</name>
    <dbReference type="NCBI Taxonomy" id="1881036"/>
    <lineage>
        <taxon>Bacteria</taxon>
        <taxon>Pseudomonadati</taxon>
        <taxon>Pseudomonadota</taxon>
        <taxon>Gammaproteobacteria</taxon>
        <taxon>Enterobacterales</taxon>
        <taxon>Erwiniaceae</taxon>
        <taxon>Pantoea</taxon>
    </lineage>
</organism>
<protein>
    <submittedName>
        <fullName evidence="3">Uncharacterized conserved protein YqcC, DUF446 family</fullName>
    </submittedName>
</protein>
<dbReference type="InterPro" id="IPR007384">
    <property type="entry name" value="UCP006257"/>
</dbReference>
<evidence type="ECO:0000256" key="1">
    <source>
        <dbReference type="ARBA" id="ARBA00060999"/>
    </source>
</evidence>
<proteinExistence type="predicted"/>
<dbReference type="AlphaFoldDB" id="A0A1I5FTP4"/>
<dbReference type="InterPro" id="IPR023376">
    <property type="entry name" value="YqcC-like_dom"/>
</dbReference>
<evidence type="ECO:0000313" key="4">
    <source>
        <dbReference type="Proteomes" id="UP000198968"/>
    </source>
</evidence>
<comment type="similarity">
    <text evidence="1">To the N-terminal of E.carotovora exoenzyme regulation regulon ORF1. The C-terminal part is colinear with YqcB.</text>
</comment>
<evidence type="ECO:0000313" key="3">
    <source>
        <dbReference type="EMBL" id="SFO27102.1"/>
    </source>
</evidence>
<dbReference type="Pfam" id="PF04287">
    <property type="entry name" value="DUF446"/>
    <property type="match status" value="1"/>
</dbReference>
<dbReference type="SUPFAM" id="SSF158452">
    <property type="entry name" value="YqcC-like"/>
    <property type="match status" value="1"/>
</dbReference>
<keyword evidence="4" id="KW-1185">Reference proteome</keyword>
<dbReference type="EMBL" id="FOVG01000004">
    <property type="protein sequence ID" value="SFO27102.1"/>
    <property type="molecule type" value="Genomic_DNA"/>
</dbReference>
<dbReference type="PIRSF" id="PIRSF006257">
    <property type="entry name" value="UCP006257"/>
    <property type="match status" value="1"/>
</dbReference>
<dbReference type="PANTHER" id="PTHR39586">
    <property type="entry name" value="CYTOPLASMIC PROTEIN-RELATED"/>
    <property type="match status" value="1"/>
</dbReference>
<accession>A0A1I5FTP4</accession>
<sequence>MTPEQLITQRLEQLEAVMREYHLWQSTPPAEGALESQEPFCLDTLEPLQWLQWVLVPRMHALIAARHPLPQNFAVAPYYEVALVPDQPGIAPLLLTLRQLDALIKDAAH</sequence>